<dbReference type="SUPFAM" id="SSF81296">
    <property type="entry name" value="E set domains"/>
    <property type="match status" value="1"/>
</dbReference>
<dbReference type="Gene3D" id="2.120.10.30">
    <property type="entry name" value="TolB, C-terminal domain"/>
    <property type="match status" value="3"/>
</dbReference>
<dbReference type="Pfam" id="PF01833">
    <property type="entry name" value="TIG"/>
    <property type="match status" value="1"/>
</dbReference>
<evidence type="ECO:0000256" key="1">
    <source>
        <dbReference type="ARBA" id="ARBA00022737"/>
    </source>
</evidence>
<dbReference type="AlphaFoldDB" id="A0A4Q5LMQ2"/>
<dbReference type="RefSeq" id="WP_129876958.1">
    <property type="nucleotide sequence ID" value="NZ_SEWG01000004.1"/>
</dbReference>
<organism evidence="4 5">
    <name type="scientific">Mucilaginibacter terrigena</name>
    <dbReference type="NCBI Taxonomy" id="2492395"/>
    <lineage>
        <taxon>Bacteria</taxon>
        <taxon>Pseudomonadati</taxon>
        <taxon>Bacteroidota</taxon>
        <taxon>Sphingobacteriia</taxon>
        <taxon>Sphingobacteriales</taxon>
        <taxon>Sphingobacteriaceae</taxon>
        <taxon>Mucilaginibacter</taxon>
    </lineage>
</organism>
<dbReference type="InterPro" id="IPR013783">
    <property type="entry name" value="Ig-like_fold"/>
</dbReference>
<dbReference type="PROSITE" id="PS51125">
    <property type="entry name" value="NHL"/>
    <property type="match status" value="1"/>
</dbReference>
<evidence type="ECO:0000313" key="5">
    <source>
        <dbReference type="Proteomes" id="UP000293331"/>
    </source>
</evidence>
<dbReference type="InterPro" id="IPR014756">
    <property type="entry name" value="Ig_E-set"/>
</dbReference>
<dbReference type="EMBL" id="SEWG01000004">
    <property type="protein sequence ID" value="RYU90305.1"/>
    <property type="molecule type" value="Genomic_DNA"/>
</dbReference>
<reference evidence="4 5" key="1">
    <citation type="submission" date="2019-02" db="EMBL/GenBank/DDBJ databases">
        <title>Bacterial novel species Mucilaginibacter sp. 17JY9-4 isolated from soil.</title>
        <authorList>
            <person name="Jung H.-Y."/>
        </authorList>
    </citation>
    <scope>NUCLEOTIDE SEQUENCE [LARGE SCALE GENOMIC DNA]</scope>
    <source>
        <strain evidence="4 5">17JY9-4</strain>
    </source>
</reference>
<feature type="domain" description="IPT/TIG" evidence="3">
    <location>
        <begin position="51"/>
        <end position="128"/>
    </location>
</feature>
<evidence type="ECO:0000313" key="4">
    <source>
        <dbReference type="EMBL" id="RYU90305.1"/>
    </source>
</evidence>
<dbReference type="PANTHER" id="PTHR13833:SF71">
    <property type="entry name" value="NHL DOMAIN-CONTAINING PROTEIN"/>
    <property type="match status" value="1"/>
</dbReference>
<protein>
    <recommendedName>
        <fullName evidence="3">IPT/TIG domain-containing protein</fullName>
    </recommendedName>
</protein>
<dbReference type="Pfam" id="PF01436">
    <property type="entry name" value="NHL"/>
    <property type="match status" value="2"/>
</dbReference>
<sequence length="429" mass="45280">MRPRLIPFIIITALLAVNIFFSSCSKHKDTPVPVIPAKPEEPATPVQDEVIITSLSVNEGRYNDTVLINGSGFNLLAPGNKVTFNNKEAVVAAATGIQLKVAVPLSAGTGVIKVVNGKKSATGPAFTYNYTQLITVLAGNGSLNHPSGLAVNANGDIFVADEGSNRIKKVTKDGVVTTFAGNGTAGSTDGSGVAASFNHPFAIAIDKNENLFVTELAGYVIRKITPEGVVTTVAGSGVKGYKNGNGRVAEFGELRGIAVNDNGDLYVTDRYNSNLRKITTSGEVTTYIQTGGQTGSLATIAIDYENNIYFTDVALSDHPYSVNSAYKINNTGITRLDVSAAGFSSYGLGAIAADSKGNKYIGSERYQILRISPTGVKTSLSEKPAVKTTNSLTVNARAFYEAYGMTADEKGNCYITDDYKNQILKVGLQ</sequence>
<gene>
    <name evidence="4" type="ORF">EWM62_12315</name>
</gene>
<dbReference type="InterPro" id="IPR011042">
    <property type="entry name" value="6-blade_b-propeller_TolB-like"/>
</dbReference>
<dbReference type="InterPro" id="IPR002909">
    <property type="entry name" value="IPT_dom"/>
</dbReference>
<dbReference type="Proteomes" id="UP000293331">
    <property type="component" value="Unassembled WGS sequence"/>
</dbReference>
<dbReference type="OrthoDB" id="791543at2"/>
<comment type="caution">
    <text evidence="4">The sequence shown here is derived from an EMBL/GenBank/DDBJ whole genome shotgun (WGS) entry which is preliminary data.</text>
</comment>
<evidence type="ECO:0000259" key="3">
    <source>
        <dbReference type="Pfam" id="PF01833"/>
    </source>
</evidence>
<dbReference type="PANTHER" id="PTHR13833">
    <property type="match status" value="1"/>
</dbReference>
<dbReference type="InterPro" id="IPR001258">
    <property type="entry name" value="NHL_repeat"/>
</dbReference>
<proteinExistence type="predicted"/>
<dbReference type="SUPFAM" id="SSF63829">
    <property type="entry name" value="Calcium-dependent phosphotriesterase"/>
    <property type="match status" value="1"/>
</dbReference>
<accession>A0A4Q5LMQ2</accession>
<dbReference type="PROSITE" id="PS51257">
    <property type="entry name" value="PROKAR_LIPOPROTEIN"/>
    <property type="match status" value="1"/>
</dbReference>
<name>A0A4Q5LMQ2_9SPHI</name>
<evidence type="ECO:0000256" key="2">
    <source>
        <dbReference type="PROSITE-ProRule" id="PRU00504"/>
    </source>
</evidence>
<feature type="repeat" description="NHL" evidence="2">
    <location>
        <begin position="138"/>
        <end position="173"/>
    </location>
</feature>
<dbReference type="Gene3D" id="2.60.40.10">
    <property type="entry name" value="Immunoglobulins"/>
    <property type="match status" value="1"/>
</dbReference>
<keyword evidence="1" id="KW-0677">Repeat</keyword>
<keyword evidence="5" id="KW-1185">Reference proteome</keyword>